<dbReference type="GO" id="GO:0005829">
    <property type="term" value="C:cytosol"/>
    <property type="evidence" value="ECO:0007669"/>
    <property type="project" value="TreeGrafter"/>
</dbReference>
<keyword evidence="1" id="KW-0560">Oxidoreductase</keyword>
<reference evidence="4" key="1">
    <citation type="submission" date="2018-05" db="EMBL/GenBank/DDBJ databases">
        <authorList>
            <person name="Lanie J.A."/>
            <person name="Ng W.-L."/>
            <person name="Kazmierczak K.M."/>
            <person name="Andrzejewski T.M."/>
            <person name="Davidsen T.M."/>
            <person name="Wayne K.J."/>
            <person name="Tettelin H."/>
            <person name="Glass J.I."/>
            <person name="Rusch D."/>
            <person name="Podicherti R."/>
            <person name="Tsui H.-C.T."/>
            <person name="Winkler M.E."/>
        </authorList>
    </citation>
    <scope>NUCLEOTIDE SEQUENCE</scope>
</reference>
<dbReference type="GO" id="GO:0051287">
    <property type="term" value="F:NAD binding"/>
    <property type="evidence" value="ECO:0007669"/>
    <property type="project" value="InterPro"/>
</dbReference>
<accession>A0A383A1X6</accession>
<proteinExistence type="predicted"/>
<evidence type="ECO:0000313" key="4">
    <source>
        <dbReference type="EMBL" id="SVE01916.1"/>
    </source>
</evidence>
<feature type="non-terminal residue" evidence="4">
    <location>
        <position position="169"/>
    </location>
</feature>
<dbReference type="SUPFAM" id="SSF51735">
    <property type="entry name" value="NAD(P)-binding Rossmann-fold domains"/>
    <property type="match status" value="1"/>
</dbReference>
<dbReference type="InterPro" id="IPR050223">
    <property type="entry name" value="D-isomer_2-hydroxyacid_DH"/>
</dbReference>
<name>A0A383A1X6_9ZZZZ</name>
<protein>
    <recommendedName>
        <fullName evidence="3">D-isomer specific 2-hydroxyacid dehydrogenase catalytic domain-containing protein</fullName>
    </recommendedName>
</protein>
<dbReference type="EMBL" id="UINC01188612">
    <property type="protein sequence ID" value="SVE01916.1"/>
    <property type="molecule type" value="Genomic_DNA"/>
</dbReference>
<organism evidence="4">
    <name type="scientific">marine metagenome</name>
    <dbReference type="NCBI Taxonomy" id="408172"/>
    <lineage>
        <taxon>unclassified sequences</taxon>
        <taxon>metagenomes</taxon>
        <taxon>ecological metagenomes</taxon>
    </lineage>
</organism>
<dbReference type="SUPFAM" id="SSF52283">
    <property type="entry name" value="Formate/glycerate dehydrogenase catalytic domain-like"/>
    <property type="match status" value="1"/>
</dbReference>
<dbReference type="InterPro" id="IPR006139">
    <property type="entry name" value="D-isomer_2_OHA_DH_cat_dom"/>
</dbReference>
<dbReference type="GO" id="GO:0030267">
    <property type="term" value="F:glyoxylate reductase (NADPH) activity"/>
    <property type="evidence" value="ECO:0007669"/>
    <property type="project" value="TreeGrafter"/>
</dbReference>
<sequence length="169" mass="18679">MITRKLIKSSEEYASSIFDIKLNEEDKLLTKDELIDKSSDCDGILSSLTEKLDADVISKLSDKVKIISNFAVGFGNIDPDAAKKRNIIVTNTPDVLTDATAEIAMLVLLGAARRAKEGIEWVNKKNWKWSSTFLMGKQLTGSRLGILGMGRIGRAVADRARSFGMKIHY</sequence>
<keyword evidence="2" id="KW-0520">NAD</keyword>
<dbReference type="GO" id="GO:0016618">
    <property type="term" value="F:hydroxypyruvate reductase [NAD(P)H] activity"/>
    <property type="evidence" value="ECO:0007669"/>
    <property type="project" value="TreeGrafter"/>
</dbReference>
<dbReference type="PANTHER" id="PTHR10996">
    <property type="entry name" value="2-HYDROXYACID DEHYDROGENASE-RELATED"/>
    <property type="match status" value="1"/>
</dbReference>
<feature type="domain" description="D-isomer specific 2-hydroxyacid dehydrogenase catalytic" evidence="3">
    <location>
        <begin position="10"/>
        <end position="114"/>
    </location>
</feature>
<evidence type="ECO:0000256" key="2">
    <source>
        <dbReference type="ARBA" id="ARBA00023027"/>
    </source>
</evidence>
<dbReference type="Gene3D" id="3.40.50.720">
    <property type="entry name" value="NAD(P)-binding Rossmann-like Domain"/>
    <property type="match status" value="2"/>
</dbReference>
<evidence type="ECO:0000256" key="1">
    <source>
        <dbReference type="ARBA" id="ARBA00023002"/>
    </source>
</evidence>
<gene>
    <name evidence="4" type="ORF">METZ01_LOCUS454770</name>
</gene>
<evidence type="ECO:0000259" key="3">
    <source>
        <dbReference type="Pfam" id="PF00389"/>
    </source>
</evidence>
<dbReference type="Pfam" id="PF00389">
    <property type="entry name" value="2-Hacid_dh"/>
    <property type="match status" value="1"/>
</dbReference>
<dbReference type="PANTHER" id="PTHR10996:SF178">
    <property type="entry name" value="2-HYDROXYACID DEHYDROGENASE YGL185C-RELATED"/>
    <property type="match status" value="1"/>
</dbReference>
<dbReference type="AlphaFoldDB" id="A0A383A1X6"/>
<dbReference type="InterPro" id="IPR036291">
    <property type="entry name" value="NAD(P)-bd_dom_sf"/>
</dbReference>